<dbReference type="AlphaFoldDB" id="A0A401UH41"/>
<evidence type="ECO:0000313" key="5">
    <source>
        <dbReference type="Proteomes" id="UP000287872"/>
    </source>
</evidence>
<keyword evidence="1" id="KW-0677">Repeat</keyword>
<keyword evidence="2" id="KW-0732">Signal</keyword>
<dbReference type="RefSeq" id="WP_124997731.1">
    <property type="nucleotide sequence ID" value="NZ_BHYK01000002.1"/>
</dbReference>
<accession>A0A401UH41</accession>
<evidence type="ECO:0000259" key="3">
    <source>
        <dbReference type="PROSITE" id="PS51272"/>
    </source>
</evidence>
<organism evidence="4 5">
    <name type="scientific">Clostridium tagluense</name>
    <dbReference type="NCBI Taxonomy" id="360422"/>
    <lineage>
        <taxon>Bacteria</taxon>
        <taxon>Bacillati</taxon>
        <taxon>Bacillota</taxon>
        <taxon>Clostridia</taxon>
        <taxon>Eubacteriales</taxon>
        <taxon>Clostridiaceae</taxon>
        <taxon>Clostridium</taxon>
    </lineage>
</organism>
<dbReference type="Proteomes" id="UP000287872">
    <property type="component" value="Unassembled WGS sequence"/>
</dbReference>
<dbReference type="PROSITE" id="PS51272">
    <property type="entry name" value="SLH"/>
    <property type="match status" value="1"/>
</dbReference>
<comment type="caution">
    <text evidence="4">The sequence shown here is derived from an EMBL/GenBank/DDBJ whole genome shotgun (WGS) entry which is preliminary data.</text>
</comment>
<evidence type="ECO:0000256" key="2">
    <source>
        <dbReference type="SAM" id="SignalP"/>
    </source>
</evidence>
<evidence type="ECO:0000256" key="1">
    <source>
        <dbReference type="ARBA" id="ARBA00022737"/>
    </source>
</evidence>
<proteinExistence type="predicted"/>
<feature type="signal peptide" evidence="2">
    <location>
        <begin position="1"/>
        <end position="25"/>
    </location>
</feature>
<protein>
    <recommendedName>
        <fullName evidence="3">SLH domain-containing protein</fullName>
    </recommendedName>
</protein>
<keyword evidence="5" id="KW-1185">Reference proteome</keyword>
<evidence type="ECO:0000313" key="4">
    <source>
        <dbReference type="EMBL" id="GCD08865.1"/>
    </source>
</evidence>
<reference evidence="4 5" key="1">
    <citation type="submission" date="2018-11" db="EMBL/GenBank/DDBJ databases">
        <title>Genome sequencing and assembly of Clostridium tagluense strain A121.</title>
        <authorList>
            <person name="Murakami T."/>
            <person name="Segawa T."/>
            <person name="Shcherbakova V.A."/>
            <person name="Mori H."/>
            <person name="Yoshimura Y."/>
        </authorList>
    </citation>
    <scope>NUCLEOTIDE SEQUENCE [LARGE SCALE GENOMIC DNA]</scope>
    <source>
        <strain evidence="4 5">A121</strain>
    </source>
</reference>
<gene>
    <name evidence="4" type="ORF">Ctaglu_04880</name>
</gene>
<dbReference type="EMBL" id="BHYK01000002">
    <property type="protein sequence ID" value="GCD08865.1"/>
    <property type="molecule type" value="Genomic_DNA"/>
</dbReference>
<name>A0A401UH41_9CLOT</name>
<feature type="domain" description="SLH" evidence="3">
    <location>
        <begin position="669"/>
        <end position="731"/>
    </location>
</feature>
<dbReference type="InterPro" id="IPR032599">
    <property type="entry name" value="YcdB/YcdC_rep_domain"/>
</dbReference>
<dbReference type="OrthoDB" id="2473368at2"/>
<dbReference type="InterPro" id="IPR001119">
    <property type="entry name" value="SLH_dom"/>
</dbReference>
<feature type="chain" id="PRO_5019007736" description="SLH domain-containing protein" evidence="2">
    <location>
        <begin position="26"/>
        <end position="798"/>
    </location>
</feature>
<dbReference type="Pfam" id="PF16244">
    <property type="entry name" value="DUF4901"/>
    <property type="match status" value="2"/>
</dbReference>
<sequence>MNRKKIFSLLLCSVFIFTSFSTALAVQVQPKLEKIMYKTEVNPQNQDLTYVTNVSPEIEKKVKISKQEALDIGRATFKKYFNTNIYDSKFSVRISLDNYNNGGAEDYIWNISWSKNNVLKNVNYSVSVIANTGKIKSIDNSEYNSDDNNSIPTISLKEASEVADNFVKKIDADKFSQVTRVDNDFSQYYRNGSGSYSFSYIRKVNGVEFTDNKIEVNVDGTRGNVTYYDINWDDKYTFQDIKSVISNEKAQDILKNNISMDLKYVNYYDRYDDTHKKKEIKVVYSPSFKKGNTIDASSGIFMEDNLNNSSNLILKDLNEKEKIDFYKKYSEVNVAKEPISEEKAKSTIKDIIKDLYGDGYKLDPLAYDESSNLNGENEKTWSVQFYKDENKKYEEGGSIRIDALTQGVISCSKNNKYEEEKDFKANLTWDEAYNKAINTLAKYYPSQIKNIKTQQTHFDKSNEPKENNNKERQIYFNFARTENGIAYYENNINLVVDLKTGEINTINYRWEDGLNFPSLDKKISEKDALSKFSQKYKTKLAYNLVNTSKDLKNPKLEAKLIYAIDYYKAKQVLDVDAFTGNFVSYDGEEVNENIQTFMNDIKNSKYEKELSILAYKGLLNTKDFKLNKEVTQIDLIKSLVDAKGFRPYVMVSESSKDSNVKANNSAPVEELKIKGVTKGTQDYKYLQMAVSYGIIDNEEVEFKGYTKVTREEMAKILVRFINYHKVVECGDIFKANFKDTDKLSKGYLGYAALAEGFGLVQLDNGNFNPKNISTMEELTLGIYKSLNKIRFNNYPIYR</sequence>